<evidence type="ECO:0000313" key="1">
    <source>
        <dbReference type="EMBL" id="KAG6753792.1"/>
    </source>
</evidence>
<organism evidence="1 2">
    <name type="scientific">Populus tomentosa</name>
    <name type="common">Chinese white poplar</name>
    <dbReference type="NCBI Taxonomy" id="118781"/>
    <lineage>
        <taxon>Eukaryota</taxon>
        <taxon>Viridiplantae</taxon>
        <taxon>Streptophyta</taxon>
        <taxon>Embryophyta</taxon>
        <taxon>Tracheophyta</taxon>
        <taxon>Spermatophyta</taxon>
        <taxon>Magnoliopsida</taxon>
        <taxon>eudicotyledons</taxon>
        <taxon>Gunneridae</taxon>
        <taxon>Pentapetalae</taxon>
        <taxon>rosids</taxon>
        <taxon>fabids</taxon>
        <taxon>Malpighiales</taxon>
        <taxon>Salicaceae</taxon>
        <taxon>Saliceae</taxon>
        <taxon>Populus</taxon>
    </lineage>
</organism>
<proteinExistence type="predicted"/>
<dbReference type="AlphaFoldDB" id="A0A8X7YQD9"/>
<dbReference type="Proteomes" id="UP000886885">
    <property type="component" value="Chromosome 12A"/>
</dbReference>
<dbReference type="OrthoDB" id="512636at2759"/>
<accession>A0A8X7YQD9</accession>
<name>A0A8X7YQD9_POPTO</name>
<gene>
    <name evidence="1" type="ORF">POTOM_041791</name>
</gene>
<comment type="caution">
    <text evidence="1">The sequence shown here is derived from an EMBL/GenBank/DDBJ whole genome shotgun (WGS) entry which is preliminary data.</text>
</comment>
<reference evidence="1" key="1">
    <citation type="journal article" date="2020" name="bioRxiv">
        <title>Hybrid origin of Populus tomentosa Carr. identified through genome sequencing and phylogenomic analysis.</title>
        <authorList>
            <person name="An X."/>
            <person name="Gao K."/>
            <person name="Chen Z."/>
            <person name="Li J."/>
            <person name="Yang X."/>
            <person name="Yang X."/>
            <person name="Zhou J."/>
            <person name="Guo T."/>
            <person name="Zhao T."/>
            <person name="Huang S."/>
            <person name="Miao D."/>
            <person name="Khan W.U."/>
            <person name="Rao P."/>
            <person name="Ye M."/>
            <person name="Lei B."/>
            <person name="Liao W."/>
            <person name="Wang J."/>
            <person name="Ji L."/>
            <person name="Li Y."/>
            <person name="Guo B."/>
            <person name="Mustafa N.S."/>
            <person name="Li S."/>
            <person name="Yun Q."/>
            <person name="Keller S.R."/>
            <person name="Mao J."/>
            <person name="Zhang R."/>
            <person name="Strauss S.H."/>
        </authorList>
    </citation>
    <scope>NUCLEOTIDE SEQUENCE</scope>
    <source>
        <strain evidence="1">GM15</strain>
        <tissue evidence="1">Leaf</tissue>
    </source>
</reference>
<sequence length="260" mass="28806">MAADQGKSMNIVHRLSSLPVLEQRDFDGLGKDSITGLRSASEHNIRDSNPINSSAAEYEYLIVVQKTGNLQPIILKAAEVELPIPNRQIPPQTSNESIHKTSEGILKRGWKDTETRIQLSMVVSGTAWTPRKPHRSLDSISKADSLVVLSLGYNDGMAARFSTHTSLPLHDPLVNTSQQIQVPGTDNLLAFDPPRSITPGSHGFGESNLNSYRGIEESFSEDEIHTRSREILENKDTKHLLHIFNMGGQVSLPLLKCRQR</sequence>
<dbReference type="EMBL" id="JAAWWB010000023">
    <property type="protein sequence ID" value="KAG6753792.1"/>
    <property type="molecule type" value="Genomic_DNA"/>
</dbReference>
<keyword evidence="2" id="KW-1185">Reference proteome</keyword>
<protein>
    <submittedName>
        <fullName evidence="1">Uncharacterized protein</fullName>
    </submittedName>
</protein>
<evidence type="ECO:0000313" key="2">
    <source>
        <dbReference type="Proteomes" id="UP000886885"/>
    </source>
</evidence>